<gene>
    <name evidence="1" type="ORF">F5148DRAFT_1180296</name>
</gene>
<proteinExistence type="predicted"/>
<dbReference type="Proteomes" id="UP001207468">
    <property type="component" value="Unassembled WGS sequence"/>
</dbReference>
<comment type="caution">
    <text evidence="1">The sequence shown here is derived from an EMBL/GenBank/DDBJ whole genome shotgun (WGS) entry which is preliminary data.</text>
</comment>
<accession>A0ACC0UGR0</accession>
<dbReference type="EMBL" id="JAGFNK010000045">
    <property type="protein sequence ID" value="KAI9510282.1"/>
    <property type="molecule type" value="Genomic_DNA"/>
</dbReference>
<evidence type="ECO:0000313" key="2">
    <source>
        <dbReference type="Proteomes" id="UP001207468"/>
    </source>
</evidence>
<reference evidence="1" key="1">
    <citation type="submission" date="2021-03" db="EMBL/GenBank/DDBJ databases">
        <title>Evolutionary priming and transition to the ectomycorrhizal habit in an iconic lineage of mushroom-forming fungi: is preadaptation a requirement?</title>
        <authorList>
            <consortium name="DOE Joint Genome Institute"/>
            <person name="Looney B.P."/>
            <person name="Miyauchi S."/>
            <person name="Morin E."/>
            <person name="Drula E."/>
            <person name="Courty P.E."/>
            <person name="Chicoki N."/>
            <person name="Fauchery L."/>
            <person name="Kohler A."/>
            <person name="Kuo A."/>
            <person name="LaButti K."/>
            <person name="Pangilinan J."/>
            <person name="Lipzen A."/>
            <person name="Riley R."/>
            <person name="Andreopoulos W."/>
            <person name="He G."/>
            <person name="Johnson J."/>
            <person name="Barry K.W."/>
            <person name="Grigoriev I.V."/>
            <person name="Nagy L."/>
            <person name="Hibbett D."/>
            <person name="Henrissat B."/>
            <person name="Matheny P.B."/>
            <person name="Labbe J."/>
            <person name="Martin A.F."/>
        </authorList>
    </citation>
    <scope>NUCLEOTIDE SEQUENCE</scope>
    <source>
        <strain evidence="1">BPL698</strain>
    </source>
</reference>
<evidence type="ECO:0000313" key="1">
    <source>
        <dbReference type="EMBL" id="KAI9510282.1"/>
    </source>
</evidence>
<name>A0ACC0UGR0_9AGAM</name>
<organism evidence="1 2">
    <name type="scientific">Russula earlei</name>
    <dbReference type="NCBI Taxonomy" id="71964"/>
    <lineage>
        <taxon>Eukaryota</taxon>
        <taxon>Fungi</taxon>
        <taxon>Dikarya</taxon>
        <taxon>Basidiomycota</taxon>
        <taxon>Agaricomycotina</taxon>
        <taxon>Agaricomycetes</taxon>
        <taxon>Russulales</taxon>
        <taxon>Russulaceae</taxon>
        <taxon>Russula</taxon>
    </lineage>
</organism>
<keyword evidence="2" id="KW-1185">Reference proteome</keyword>
<sequence>MSPIALHHQSAAVLHGPKDLRMDDRILWPPQQGQAQVAVVSTGLCGSDLHYYLHGRNGDFTLQSPLVLGHEAAGVVTAVGPGVTNLVPGQRVAIEAGVMCNNCDHCSNGRYNLCKNLRFASSAKTFPHLDGTLQERMNHPAHVLHPLPDNVSFEQGSLAEPLSVLIHASRRAALSRGQTVLVYGVGTIGLLACALAKSYGCPRVVAVDINETRLRFAKTHGIADDVFCLSASPKAKLPEEQLRRARENADRVLGAFGEDDGFDVVFECTGAEPCIQMAIHTAITGGRVMLIGMGTRDTSLPLSAAALREVDILGSFRYAHTYPEALNLLASGKLQNIDKLVTHRFSLSETARAFNLLTRGVDERGGMVLKVMIESEVPSSRH</sequence>
<protein>
    <submittedName>
        <fullName evidence="1">GroES-like protein</fullName>
    </submittedName>
</protein>